<evidence type="ECO:0000256" key="4">
    <source>
        <dbReference type="PROSITE-ProRule" id="PRU00284"/>
    </source>
</evidence>
<keyword evidence="5" id="KW-0812">Transmembrane</keyword>
<comment type="subcellular location">
    <subcellularLocation>
        <location evidence="1">Membrane</location>
    </subcellularLocation>
</comment>
<evidence type="ECO:0000259" key="6">
    <source>
        <dbReference type="PROSITE" id="PS50111"/>
    </source>
</evidence>
<dbReference type="InterPro" id="IPR004089">
    <property type="entry name" value="MCPsignal_dom"/>
</dbReference>
<comment type="similarity">
    <text evidence="3">Belongs to the methyl-accepting chemotaxis (MCP) protein family.</text>
</comment>
<keyword evidence="9" id="KW-1185">Reference proteome</keyword>
<evidence type="ECO:0000259" key="7">
    <source>
        <dbReference type="PROSITE" id="PS50885"/>
    </source>
</evidence>
<keyword evidence="5" id="KW-1133">Transmembrane helix</keyword>
<evidence type="ECO:0000256" key="1">
    <source>
        <dbReference type="ARBA" id="ARBA00004370"/>
    </source>
</evidence>
<comment type="caution">
    <text evidence="8">The sequence shown here is derived from an EMBL/GenBank/DDBJ whole genome shotgun (WGS) entry which is preliminary data.</text>
</comment>
<dbReference type="GO" id="GO:0004888">
    <property type="term" value="F:transmembrane signaling receptor activity"/>
    <property type="evidence" value="ECO:0007669"/>
    <property type="project" value="InterPro"/>
</dbReference>
<evidence type="ECO:0000313" key="9">
    <source>
        <dbReference type="Proteomes" id="UP000244940"/>
    </source>
</evidence>
<keyword evidence="5" id="KW-0472">Membrane</keyword>
<dbReference type="GO" id="GO:0006935">
    <property type="term" value="P:chemotaxis"/>
    <property type="evidence" value="ECO:0007669"/>
    <property type="project" value="UniProtKB-KW"/>
</dbReference>
<proteinExistence type="inferred from homology"/>
<dbReference type="Gene3D" id="6.10.340.10">
    <property type="match status" value="1"/>
</dbReference>
<reference evidence="8 9" key="1">
    <citation type="submission" date="2018-05" db="EMBL/GenBank/DDBJ databases">
        <title>Pararhodobacter marina sp. nov., isolated from deep-sea water of the Indian Ocean.</title>
        <authorList>
            <person name="Lai Q.Sr."/>
            <person name="Liu X."/>
            <person name="Shao Z."/>
        </authorList>
    </citation>
    <scope>NUCLEOTIDE SEQUENCE [LARGE SCALE GENOMIC DNA]</scope>
    <source>
        <strain evidence="8 9">CIC4N-9</strain>
    </source>
</reference>
<dbReference type="SMART" id="SM00304">
    <property type="entry name" value="HAMP"/>
    <property type="match status" value="2"/>
</dbReference>
<dbReference type="InterPro" id="IPR004090">
    <property type="entry name" value="Chemotax_Me-accpt_rcpt"/>
</dbReference>
<keyword evidence="4" id="KW-0807">Transducer</keyword>
<dbReference type="PROSITE" id="PS50111">
    <property type="entry name" value="CHEMOTAXIS_TRANSDUC_2"/>
    <property type="match status" value="1"/>
</dbReference>
<organism evidence="8 9">
    <name type="scientific">Pararhodobacter marinus</name>
    <dbReference type="NCBI Taxonomy" id="2184063"/>
    <lineage>
        <taxon>Bacteria</taxon>
        <taxon>Pseudomonadati</taxon>
        <taxon>Pseudomonadota</taxon>
        <taxon>Alphaproteobacteria</taxon>
        <taxon>Rhodobacterales</taxon>
        <taxon>Paracoccaceae</taxon>
        <taxon>Pararhodobacter</taxon>
    </lineage>
</organism>
<keyword evidence="2" id="KW-0145">Chemotaxis</keyword>
<evidence type="ECO:0000256" key="2">
    <source>
        <dbReference type="ARBA" id="ARBA00022500"/>
    </source>
</evidence>
<accession>A0A2U2CE32</accession>
<dbReference type="RefSeq" id="WP_109532314.1">
    <property type="nucleotide sequence ID" value="NZ_QEYD01000003.1"/>
</dbReference>
<dbReference type="PANTHER" id="PTHR43531:SF11">
    <property type="entry name" value="METHYL-ACCEPTING CHEMOTAXIS PROTEIN 3"/>
    <property type="match status" value="1"/>
</dbReference>
<dbReference type="InterPro" id="IPR051310">
    <property type="entry name" value="MCP_chemotaxis"/>
</dbReference>
<dbReference type="PANTHER" id="PTHR43531">
    <property type="entry name" value="PROTEIN ICFG"/>
    <property type="match status" value="1"/>
</dbReference>
<dbReference type="Gene3D" id="1.10.287.950">
    <property type="entry name" value="Methyl-accepting chemotaxis protein"/>
    <property type="match status" value="1"/>
</dbReference>
<dbReference type="PRINTS" id="PR00260">
    <property type="entry name" value="CHEMTRNSDUCR"/>
</dbReference>
<gene>
    <name evidence="8" type="ORF">C4N9_05560</name>
</gene>
<dbReference type="OrthoDB" id="9765776at2"/>
<sequence>MRLLKSVPRFNAMNFRLSLFIKISAVLVGVTLLVETASFTIAYRSATEHGVENMHYVTELRLDDLAETIAAPVRFGDTARLEDLIQSFAQIDSASLIALVVTDPGGNRIGSFGDAARLDRNLAAAAGAARVEAGDMLRTGLGDGRFLMETPIHARDGAEPVGSITSIWTTAPALARAHEDTPLKLALAGVILVVLIPLSMLLMRQLITLPMRRLAMSLAEIGQGQYDGAIPELTRGDEIGDFARHISDLRDRLRIAHDDELAREADHKEQLRVVATLRDGLAALARRDLGVSFDSPFSNRYETLREDFNQTVTALRDTINIVIDSVTRMRQGAEDMTRSADNLSKRTETQAATLEETAAAIQQISTRVTETATNAREAERIARGAQQKAQVSEPIVREAIDAMAAIQHRSSQISQIITMIDDISFQTNLLALNAGVEAARAGEAGRGFAVVASEVRGLAQRSSDAAREIKELVTGSADQVNHGVELVRRSGSALSEFAVQVDEIAGLMTSVAQAADDQAHSVTEINVGVGQLDTVTQQNAAMVQQTTVAIHELRQQSLDLAEVLADFRTGDNSGGTRAADLQDRHVA</sequence>
<dbReference type="Proteomes" id="UP000244940">
    <property type="component" value="Unassembled WGS sequence"/>
</dbReference>
<feature type="domain" description="HAMP" evidence="7">
    <location>
        <begin position="268"/>
        <end position="320"/>
    </location>
</feature>
<dbReference type="SUPFAM" id="SSF58104">
    <property type="entry name" value="Methyl-accepting chemotaxis protein (MCP) signaling domain"/>
    <property type="match status" value="1"/>
</dbReference>
<dbReference type="GO" id="GO:0007165">
    <property type="term" value="P:signal transduction"/>
    <property type="evidence" value="ECO:0007669"/>
    <property type="project" value="UniProtKB-KW"/>
</dbReference>
<name>A0A2U2CE32_9RHOB</name>
<dbReference type="PROSITE" id="PS50885">
    <property type="entry name" value="HAMP"/>
    <property type="match status" value="2"/>
</dbReference>
<dbReference type="AlphaFoldDB" id="A0A2U2CE32"/>
<dbReference type="EMBL" id="QEYD01000003">
    <property type="protein sequence ID" value="PWE30167.1"/>
    <property type="molecule type" value="Genomic_DNA"/>
</dbReference>
<dbReference type="CDD" id="cd11386">
    <property type="entry name" value="MCP_signal"/>
    <property type="match status" value="1"/>
</dbReference>
<dbReference type="GO" id="GO:0016020">
    <property type="term" value="C:membrane"/>
    <property type="evidence" value="ECO:0007669"/>
    <property type="project" value="UniProtKB-SubCell"/>
</dbReference>
<feature type="transmembrane region" description="Helical" evidence="5">
    <location>
        <begin position="185"/>
        <end position="203"/>
    </location>
</feature>
<dbReference type="InterPro" id="IPR003660">
    <property type="entry name" value="HAMP_dom"/>
</dbReference>
<feature type="domain" description="HAMP" evidence="7">
    <location>
        <begin position="205"/>
        <end position="258"/>
    </location>
</feature>
<dbReference type="GeneID" id="94364346"/>
<dbReference type="SMART" id="SM00283">
    <property type="entry name" value="MA"/>
    <property type="match status" value="1"/>
</dbReference>
<dbReference type="SUPFAM" id="SSF158472">
    <property type="entry name" value="HAMP domain-like"/>
    <property type="match status" value="1"/>
</dbReference>
<feature type="domain" description="Methyl-accepting transducer" evidence="6">
    <location>
        <begin position="325"/>
        <end position="554"/>
    </location>
</feature>
<protein>
    <submittedName>
        <fullName evidence="8">Methyl-accepting chemotaxis protein</fullName>
    </submittedName>
</protein>
<evidence type="ECO:0000313" key="8">
    <source>
        <dbReference type="EMBL" id="PWE30167.1"/>
    </source>
</evidence>
<dbReference type="CDD" id="cd06225">
    <property type="entry name" value="HAMP"/>
    <property type="match status" value="1"/>
</dbReference>
<evidence type="ECO:0000256" key="3">
    <source>
        <dbReference type="ARBA" id="ARBA00029447"/>
    </source>
</evidence>
<dbReference type="Pfam" id="PF00015">
    <property type="entry name" value="MCPsignal"/>
    <property type="match status" value="1"/>
</dbReference>
<dbReference type="FunFam" id="1.10.287.950:FF:000001">
    <property type="entry name" value="Methyl-accepting chemotaxis sensory transducer"/>
    <property type="match status" value="1"/>
</dbReference>
<evidence type="ECO:0000256" key="5">
    <source>
        <dbReference type="SAM" id="Phobius"/>
    </source>
</evidence>